<dbReference type="AlphaFoldDB" id="A0AAV5B505"/>
<evidence type="ECO:0000256" key="2">
    <source>
        <dbReference type="ARBA" id="ARBA00022695"/>
    </source>
</evidence>
<feature type="domain" description="Nucleotidyl transferase" evidence="3">
    <location>
        <begin position="35"/>
        <end position="127"/>
    </location>
</feature>
<dbReference type="PANTHER" id="PTHR43584">
    <property type="entry name" value="NUCLEOTIDYL TRANSFERASE"/>
    <property type="match status" value="1"/>
</dbReference>
<evidence type="ECO:0000313" key="5">
    <source>
        <dbReference type="Proteomes" id="UP001055025"/>
    </source>
</evidence>
<evidence type="ECO:0000256" key="1">
    <source>
        <dbReference type="ARBA" id="ARBA00022679"/>
    </source>
</evidence>
<gene>
    <name evidence="4" type="ORF">ATOP_17270</name>
</gene>
<sequence>MLTRAEFDERLDSWRSGTATEADLADLEPYRARQAVLLASGLGSRLAPITVNTPKPLVDVCGTPIIDTIVKPLVDAGIESICVVTGYRAEQFELLRRRWPQVELVHNPLFDSTNNISSAVAAGDRFRNAYVFESDLYIKNPSIITPYRYRSCYLGVPVASTEDWCFDTDADGRILDLHRGGTDCCHMFGVSYWTAEDGARLAEDLPVAFAEEANRQRFWDDVPCVLARDRYDVHVEPVTFDDVAEIDSLAELQAMDPRYVVNTLQR</sequence>
<keyword evidence="5" id="KW-1185">Reference proteome</keyword>
<accession>A0AAV5B505</accession>
<protein>
    <recommendedName>
        <fullName evidence="3">Nucleotidyl transferase domain-containing protein</fullName>
    </recommendedName>
</protein>
<evidence type="ECO:0000259" key="3">
    <source>
        <dbReference type="Pfam" id="PF00483"/>
    </source>
</evidence>
<dbReference type="Pfam" id="PF00483">
    <property type="entry name" value="NTP_transferase"/>
    <property type="match status" value="1"/>
</dbReference>
<evidence type="ECO:0000313" key="4">
    <source>
        <dbReference type="EMBL" id="GJM56072.1"/>
    </source>
</evidence>
<dbReference type="RefSeq" id="WP_251173683.1">
    <property type="nucleotide sequence ID" value="NZ_BQKC01000001.1"/>
</dbReference>
<name>A0AAV5B505_9ACTN</name>
<proteinExistence type="predicted"/>
<reference evidence="4" key="1">
    <citation type="journal article" date="2022" name="Int. J. Syst. Evol. Microbiol.">
        <title>Granulimonas faecalis gen. nov., sp. nov., and Leptogranulimonas caecicola gen. nov., sp. nov., novel lactate-producing Atopobiaceae bacteria isolated from mouse intestines, and an emended description of the family Atopobiaceae.</title>
        <authorList>
            <person name="Morinaga K."/>
            <person name="Kusada H."/>
            <person name="Sakamoto S."/>
            <person name="Murakami T."/>
            <person name="Toyoda A."/>
            <person name="Mori H."/>
            <person name="Meng X.Y."/>
            <person name="Takashino M."/>
            <person name="Murotomi K."/>
            <person name="Tamaki H."/>
        </authorList>
    </citation>
    <scope>NUCLEOTIDE SEQUENCE</scope>
    <source>
        <strain evidence="4">OPF53</strain>
    </source>
</reference>
<comment type="caution">
    <text evidence="4">The sequence shown here is derived from an EMBL/GenBank/DDBJ whole genome shotgun (WGS) entry which is preliminary data.</text>
</comment>
<dbReference type="InterPro" id="IPR005835">
    <property type="entry name" value="NTP_transferase_dom"/>
</dbReference>
<dbReference type="SUPFAM" id="SSF53448">
    <property type="entry name" value="Nucleotide-diphospho-sugar transferases"/>
    <property type="match status" value="1"/>
</dbReference>
<dbReference type="PANTHER" id="PTHR43584:SF5">
    <property type="entry name" value="PROTEIN LICC"/>
    <property type="match status" value="1"/>
</dbReference>
<keyword evidence="2" id="KW-0548">Nucleotidyltransferase</keyword>
<dbReference type="EMBL" id="BQKC01000001">
    <property type="protein sequence ID" value="GJM56072.1"/>
    <property type="molecule type" value="Genomic_DNA"/>
</dbReference>
<organism evidence="4 5">
    <name type="scientific">Granulimonas faecalis</name>
    <dbReference type="NCBI Taxonomy" id="2894155"/>
    <lineage>
        <taxon>Bacteria</taxon>
        <taxon>Bacillati</taxon>
        <taxon>Actinomycetota</taxon>
        <taxon>Coriobacteriia</taxon>
        <taxon>Coriobacteriales</taxon>
        <taxon>Kribbibacteriaceae</taxon>
        <taxon>Granulimonas</taxon>
    </lineage>
</organism>
<dbReference type="Gene3D" id="3.90.550.10">
    <property type="entry name" value="Spore Coat Polysaccharide Biosynthesis Protein SpsA, Chain A"/>
    <property type="match status" value="1"/>
</dbReference>
<dbReference type="GO" id="GO:0016779">
    <property type="term" value="F:nucleotidyltransferase activity"/>
    <property type="evidence" value="ECO:0007669"/>
    <property type="project" value="UniProtKB-KW"/>
</dbReference>
<keyword evidence="1" id="KW-0808">Transferase</keyword>
<dbReference type="Proteomes" id="UP001055025">
    <property type="component" value="Unassembled WGS sequence"/>
</dbReference>
<dbReference type="InterPro" id="IPR050065">
    <property type="entry name" value="GlmU-like"/>
</dbReference>
<dbReference type="InterPro" id="IPR029044">
    <property type="entry name" value="Nucleotide-diphossugar_trans"/>
</dbReference>